<dbReference type="InterPro" id="IPR055414">
    <property type="entry name" value="LRR_R13L4/SHOC2-like"/>
</dbReference>
<dbReference type="SUPFAM" id="SSF52058">
    <property type="entry name" value="L domain-like"/>
    <property type="match status" value="1"/>
</dbReference>
<dbReference type="InterPro" id="IPR003591">
    <property type="entry name" value="Leu-rich_rpt_typical-subtyp"/>
</dbReference>
<dbReference type="Gene3D" id="3.80.10.10">
    <property type="entry name" value="Ribonuclease Inhibitor"/>
    <property type="match status" value="1"/>
</dbReference>
<accession>A0ABM0GWU1</accession>
<dbReference type="SMART" id="SM00369">
    <property type="entry name" value="LRR_TYP"/>
    <property type="match status" value="9"/>
</dbReference>
<feature type="compositionally biased region" description="Low complexity" evidence="3">
    <location>
        <begin position="273"/>
        <end position="299"/>
    </location>
</feature>
<keyword evidence="1" id="KW-0433">Leucine-rich repeat</keyword>
<organism evidence="5 6">
    <name type="scientific">Saccoglossus kowalevskii</name>
    <name type="common">Acorn worm</name>
    <dbReference type="NCBI Taxonomy" id="10224"/>
    <lineage>
        <taxon>Eukaryota</taxon>
        <taxon>Metazoa</taxon>
        <taxon>Hemichordata</taxon>
        <taxon>Enteropneusta</taxon>
        <taxon>Harrimaniidae</taxon>
        <taxon>Saccoglossus</taxon>
    </lineage>
</organism>
<protein>
    <submittedName>
        <fullName evidence="6">Plant intracellular Ras-group-related LRR protein 4-like</fullName>
    </submittedName>
</protein>
<evidence type="ECO:0000259" key="4">
    <source>
        <dbReference type="Pfam" id="PF23598"/>
    </source>
</evidence>
<dbReference type="InterPro" id="IPR032675">
    <property type="entry name" value="LRR_dom_sf"/>
</dbReference>
<dbReference type="InterPro" id="IPR001611">
    <property type="entry name" value="Leu-rich_rpt"/>
</dbReference>
<evidence type="ECO:0000313" key="6">
    <source>
        <dbReference type="RefSeq" id="XP_002739088.1"/>
    </source>
</evidence>
<name>A0ABM0GWU1_SACKO</name>
<dbReference type="Proteomes" id="UP000694865">
    <property type="component" value="Unplaced"/>
</dbReference>
<evidence type="ECO:0000313" key="5">
    <source>
        <dbReference type="Proteomes" id="UP000694865"/>
    </source>
</evidence>
<reference evidence="6" key="1">
    <citation type="submission" date="2025-08" db="UniProtKB">
        <authorList>
            <consortium name="RefSeq"/>
        </authorList>
    </citation>
    <scope>IDENTIFICATION</scope>
    <source>
        <tissue evidence="6">Testes</tissue>
    </source>
</reference>
<sequence length="388" mass="44232">MKYNALTAIPDAIGKLKSMKILKLDVNEIEKIPDSLCALEQLTKLNMGLNALTAIPDEIGKLKSMKILKLYYNNIEKIPDSLCALEQLTELNMKYNALTAIPDEIGKLKSMKILKLYYNNIEKIPDSLCALEQLTKLNMKCNALTSIPDEISKLKRMKTLNLSENKIEKIPDSLCALEQLTELNMEFNALTAIPSGIKNLKLRLLRLNNNKLKEFPWQIIEELPSLHELSLCGNELQIVPDHIGRLLRHRPCMNCKVLLRMHYRKTCIYFDESSSGNEESSSGNEESSSGNEESSSGNEDLSNEQLSALSYNPESQYSTPSQKNYLPGNPHLRTRLESTHYHNRVQRSYFLSIEQNTRFVFGNAKRIPVRRGFVLRAQTKYRGFVFGN</sequence>
<gene>
    <name evidence="6" type="primary">LOC100377888</name>
</gene>
<dbReference type="Pfam" id="PF23598">
    <property type="entry name" value="LRR_14"/>
    <property type="match status" value="1"/>
</dbReference>
<dbReference type="GeneID" id="100377888"/>
<keyword evidence="5" id="KW-1185">Reference proteome</keyword>
<dbReference type="InterPro" id="IPR050216">
    <property type="entry name" value="LRR_domain-containing"/>
</dbReference>
<evidence type="ECO:0000256" key="3">
    <source>
        <dbReference type="SAM" id="MobiDB-lite"/>
    </source>
</evidence>
<dbReference type="SMART" id="SM00364">
    <property type="entry name" value="LRR_BAC"/>
    <property type="match status" value="8"/>
</dbReference>
<feature type="compositionally biased region" description="Polar residues" evidence="3">
    <location>
        <begin position="303"/>
        <end position="324"/>
    </location>
</feature>
<evidence type="ECO:0000256" key="2">
    <source>
        <dbReference type="ARBA" id="ARBA00022737"/>
    </source>
</evidence>
<dbReference type="RefSeq" id="XP_002739088.1">
    <property type="nucleotide sequence ID" value="XM_002739042.1"/>
</dbReference>
<feature type="region of interest" description="Disordered" evidence="3">
    <location>
        <begin position="273"/>
        <end position="333"/>
    </location>
</feature>
<dbReference type="PANTHER" id="PTHR48051">
    <property type="match status" value="1"/>
</dbReference>
<evidence type="ECO:0000256" key="1">
    <source>
        <dbReference type="ARBA" id="ARBA00022614"/>
    </source>
</evidence>
<proteinExistence type="predicted"/>
<dbReference type="Pfam" id="PF00560">
    <property type="entry name" value="LRR_1"/>
    <property type="match status" value="1"/>
</dbReference>
<feature type="domain" description="Disease resistance R13L4/SHOC-2-like LRR" evidence="4">
    <location>
        <begin position="51"/>
        <end position="142"/>
    </location>
</feature>
<dbReference type="PROSITE" id="PS51450">
    <property type="entry name" value="LRR"/>
    <property type="match status" value="1"/>
</dbReference>
<dbReference type="PANTHER" id="PTHR48051:SF1">
    <property type="entry name" value="RAS SUPPRESSOR PROTEIN 1"/>
    <property type="match status" value="1"/>
</dbReference>
<keyword evidence="2" id="KW-0677">Repeat</keyword>